<sequence>MCVGSFSFAQHVITGKVSDTTSNTALKDVSVSVLTAADSFLYSFSRTDKDGGFKLTVPNSGKYFLLFEYPHYAVFTTEPQEVDKDIALGHIALLSKAHLLEEVVVKKKVAAIMIKGDTTEFAADSFKVQPNATVDELLRKLPGLQVDKNGNITAQGKKVQKVLVDGEEFFGDDPKLVTKNLRADIIDKVQVFDKKSDQAAFTGISDGNDVKTINLKIKESAKHGTFGKIEAGAGTKGFHQSEGNFNQFNKNQKFSATAAVGNTAKVGLDWANRSQNWNMNDNSSNDGADIQTTQSSNSDLIAWDGNYGNKGIPLSQFGGLHYDNSYKYGTKILGDYKINNLSIHGNTTTDIQNNLPEGSQITHSDNHFDNKSFRNKLDGRGEIYFDSAKTNSMIVNMHGQLDHRNSASRTQSTTVDENGNPVNDNNRNLTSTGDINTFTADALFRHKFKKERRTLSIYVNEQYNTNKNGGYLYNESNFYANDSSSIVDQRKDNKTNTQILTTKATYSEPLSKNASLIVNYGVIYSNSNSDNLSFNKNA</sequence>
<dbReference type="Gene3D" id="2.60.40.1120">
    <property type="entry name" value="Carboxypeptidase-like, regulatory domain"/>
    <property type="match status" value="1"/>
</dbReference>
<keyword evidence="2" id="KW-0675">Receptor</keyword>
<dbReference type="SUPFAM" id="SSF49478">
    <property type="entry name" value="Cna protein B-type domain"/>
    <property type="match status" value="1"/>
</dbReference>
<evidence type="ECO:0000313" key="3">
    <source>
        <dbReference type="Proteomes" id="UP000249645"/>
    </source>
</evidence>
<dbReference type="Proteomes" id="UP000249645">
    <property type="component" value="Unassembled WGS sequence"/>
</dbReference>
<feature type="compositionally biased region" description="Polar residues" evidence="1">
    <location>
        <begin position="407"/>
        <end position="431"/>
    </location>
</feature>
<evidence type="ECO:0000313" key="2">
    <source>
        <dbReference type="EMBL" id="PZP43943.1"/>
    </source>
</evidence>
<dbReference type="AlphaFoldDB" id="A0A2W5EN57"/>
<comment type="caution">
    <text evidence="2">The sequence shown here is derived from an EMBL/GenBank/DDBJ whole genome shotgun (WGS) entry which is preliminary data.</text>
</comment>
<feature type="region of interest" description="Disordered" evidence="1">
    <location>
        <begin position="404"/>
        <end position="431"/>
    </location>
</feature>
<gene>
    <name evidence="2" type="ORF">DI598_15100</name>
</gene>
<dbReference type="SUPFAM" id="SSF56935">
    <property type="entry name" value="Porins"/>
    <property type="match status" value="1"/>
</dbReference>
<accession>A0A2W5EN57</accession>
<reference evidence="2 3" key="1">
    <citation type="submission" date="2017-11" db="EMBL/GenBank/DDBJ databases">
        <title>Infants hospitalized years apart are colonized by the same room-sourced microbial strains.</title>
        <authorList>
            <person name="Brooks B."/>
            <person name="Olm M.R."/>
            <person name="Firek B.A."/>
            <person name="Baker R."/>
            <person name="Thomas B.C."/>
            <person name="Morowitz M.J."/>
            <person name="Banfield J.F."/>
        </authorList>
    </citation>
    <scope>NUCLEOTIDE SEQUENCE [LARGE SCALE GENOMIC DNA]</scope>
    <source>
        <strain evidence="2">S2_009_000_R2_76</strain>
    </source>
</reference>
<name>A0A2W5EN57_9SPHI</name>
<proteinExistence type="predicted"/>
<protein>
    <submittedName>
        <fullName evidence="2">TonB-dependent receptor</fullName>
    </submittedName>
</protein>
<evidence type="ECO:0000256" key="1">
    <source>
        <dbReference type="SAM" id="MobiDB-lite"/>
    </source>
</evidence>
<organism evidence="2 3">
    <name type="scientific">Pseudopedobacter saltans</name>
    <dbReference type="NCBI Taxonomy" id="151895"/>
    <lineage>
        <taxon>Bacteria</taxon>
        <taxon>Pseudomonadati</taxon>
        <taxon>Bacteroidota</taxon>
        <taxon>Sphingobacteriia</taxon>
        <taxon>Sphingobacteriales</taxon>
        <taxon>Sphingobacteriaceae</taxon>
        <taxon>Pseudopedobacter</taxon>
    </lineage>
</organism>
<dbReference type="EMBL" id="QFOI01000341">
    <property type="protein sequence ID" value="PZP43943.1"/>
    <property type="molecule type" value="Genomic_DNA"/>
</dbReference>
<feature type="non-terminal residue" evidence="2">
    <location>
        <position position="538"/>
    </location>
</feature>